<feature type="compositionally biased region" description="Polar residues" evidence="5">
    <location>
        <begin position="39"/>
        <end position="55"/>
    </location>
</feature>
<evidence type="ECO:0000256" key="3">
    <source>
        <dbReference type="ARBA" id="ARBA00023237"/>
    </source>
</evidence>
<evidence type="ECO:0000256" key="4">
    <source>
        <dbReference type="RuleBase" id="RU003357"/>
    </source>
</evidence>
<organism evidence="9 10">
    <name type="scientific">Dyella thiooxydans</name>
    <dbReference type="NCBI Taxonomy" id="445710"/>
    <lineage>
        <taxon>Bacteria</taxon>
        <taxon>Pseudomonadati</taxon>
        <taxon>Pseudomonadota</taxon>
        <taxon>Gammaproteobacteria</taxon>
        <taxon>Lysobacterales</taxon>
        <taxon>Rhodanobacteraceae</taxon>
        <taxon>Dyella</taxon>
    </lineage>
</organism>
<dbReference type="PANTHER" id="PTHR40980:SF3">
    <property type="entry name" value="TONB-DEPENDENT RECEPTOR-LIKE BETA-BARREL DOMAIN-CONTAINING PROTEIN"/>
    <property type="match status" value="1"/>
</dbReference>
<reference evidence="9 10" key="1">
    <citation type="submission" date="2016-02" db="EMBL/GenBank/DDBJ databases">
        <title>Complete genome sequencing and analysis of ATSB10, Dyella thiooxydans isolated from rhizosphere soil of sunflower (Helianthus annuus L.).</title>
        <authorList>
            <person name="Lee Y."/>
            <person name="Hwangbo K."/>
            <person name="Chung H."/>
            <person name="Yoo J."/>
            <person name="Kim K.Y."/>
            <person name="Sa T.M."/>
            <person name="Um Y."/>
            <person name="Madhaiyan M."/>
        </authorList>
    </citation>
    <scope>NUCLEOTIDE SEQUENCE [LARGE SCALE GENOMIC DNA]</scope>
    <source>
        <strain evidence="9 10">ATSB10</strain>
    </source>
</reference>
<feature type="domain" description="TonB-dependent receptor-like beta-barrel" evidence="7">
    <location>
        <begin position="488"/>
        <end position="1037"/>
    </location>
</feature>
<dbReference type="SUPFAM" id="SSF56935">
    <property type="entry name" value="Porins"/>
    <property type="match status" value="1"/>
</dbReference>
<feature type="domain" description="TonB-dependent receptor plug" evidence="8">
    <location>
        <begin position="95"/>
        <end position="200"/>
    </location>
</feature>
<dbReference type="PATRIC" id="fig|445710.3.peg.1467"/>
<dbReference type="InterPro" id="IPR000531">
    <property type="entry name" value="Beta-barrel_TonB"/>
</dbReference>
<dbReference type="RefSeq" id="WP_063671639.1">
    <property type="nucleotide sequence ID" value="NZ_CP014841.1"/>
</dbReference>
<keyword evidence="4" id="KW-0798">TonB box</keyword>
<keyword evidence="3" id="KW-0998">Cell outer membrane</keyword>
<dbReference type="Gene3D" id="2.170.130.10">
    <property type="entry name" value="TonB-dependent receptor, plug domain"/>
    <property type="match status" value="1"/>
</dbReference>
<evidence type="ECO:0000259" key="8">
    <source>
        <dbReference type="Pfam" id="PF07715"/>
    </source>
</evidence>
<feature type="signal peptide" evidence="6">
    <location>
        <begin position="1"/>
        <end position="35"/>
    </location>
</feature>
<dbReference type="KEGG" id="dtx:ATSB10_14720"/>
<evidence type="ECO:0000256" key="6">
    <source>
        <dbReference type="SAM" id="SignalP"/>
    </source>
</evidence>
<evidence type="ECO:0000259" key="7">
    <source>
        <dbReference type="Pfam" id="PF00593"/>
    </source>
</evidence>
<evidence type="ECO:0000256" key="5">
    <source>
        <dbReference type="SAM" id="MobiDB-lite"/>
    </source>
</evidence>
<evidence type="ECO:0000256" key="1">
    <source>
        <dbReference type="ARBA" id="ARBA00004442"/>
    </source>
</evidence>
<dbReference type="Gene3D" id="2.40.170.20">
    <property type="entry name" value="TonB-dependent receptor, beta-barrel domain"/>
    <property type="match status" value="1"/>
</dbReference>
<keyword evidence="6" id="KW-0732">Signal</keyword>
<dbReference type="Pfam" id="PF00593">
    <property type="entry name" value="TonB_dep_Rec_b-barrel"/>
    <property type="match status" value="1"/>
</dbReference>
<feature type="region of interest" description="Disordered" evidence="5">
    <location>
        <begin position="36"/>
        <end position="62"/>
    </location>
</feature>
<evidence type="ECO:0000313" key="10">
    <source>
        <dbReference type="Proteomes" id="UP000077255"/>
    </source>
</evidence>
<comment type="similarity">
    <text evidence="4">Belongs to the TonB-dependent receptor family.</text>
</comment>
<dbReference type="InterPro" id="IPR037066">
    <property type="entry name" value="Plug_dom_sf"/>
</dbReference>
<dbReference type="InterPro" id="IPR012910">
    <property type="entry name" value="Plug_dom"/>
</dbReference>
<dbReference type="EMBL" id="CP014841">
    <property type="protein sequence ID" value="AND68926.1"/>
    <property type="molecule type" value="Genomic_DNA"/>
</dbReference>
<dbReference type="InterPro" id="IPR010104">
    <property type="entry name" value="TonB_rcpt_bac"/>
</dbReference>
<dbReference type="Proteomes" id="UP000077255">
    <property type="component" value="Chromosome"/>
</dbReference>
<evidence type="ECO:0000313" key="9">
    <source>
        <dbReference type="EMBL" id="AND68926.1"/>
    </source>
</evidence>
<comment type="subcellular location">
    <subcellularLocation>
        <location evidence="1 4">Cell outer membrane</location>
    </subcellularLocation>
</comment>
<dbReference type="Pfam" id="PF07715">
    <property type="entry name" value="Plug"/>
    <property type="match status" value="1"/>
</dbReference>
<keyword evidence="2 4" id="KW-0472">Membrane</keyword>
<dbReference type="GO" id="GO:0009279">
    <property type="term" value="C:cell outer membrane"/>
    <property type="evidence" value="ECO:0007669"/>
    <property type="project" value="UniProtKB-SubCell"/>
</dbReference>
<dbReference type="OrthoDB" id="8727862at2"/>
<accession>A0A160MZV6</accession>
<dbReference type="AlphaFoldDB" id="A0A160MZV6"/>
<dbReference type="STRING" id="445710.ATSB10_14720"/>
<proteinExistence type="inferred from homology"/>
<dbReference type="InterPro" id="IPR036942">
    <property type="entry name" value="Beta-barrel_TonB_sf"/>
</dbReference>
<evidence type="ECO:0008006" key="11">
    <source>
        <dbReference type="Google" id="ProtNLM"/>
    </source>
</evidence>
<name>A0A160MZV6_9GAMM</name>
<feature type="chain" id="PRO_5007818486" description="TonB-dependent receptor" evidence="6">
    <location>
        <begin position="36"/>
        <end position="1074"/>
    </location>
</feature>
<sequence>MKKQSTYRHVSIAPQQRRLPLAIALTILAAGPLHAQATPPAQATGDQTTQSQASANDKKTDKVDKKKAVTLTAMTVNGYAASLSRSQQIKKYADTVVDVISAQDVSSLPDTSVTEALKRLPGVTVSSFGVQADPDHFSIQGTDINLQGLPYTSTLINGGSVFSAGGGQGLNFSTVAPELIGSVVVSKNQTASMIDGGISGTIDMNTRKPFDSDKPTTASVSVGTDWGTLARKSTPHMSALFSHNVDTQWGRFGFLGAAAYGRIAQQDNAISVVDYQQRCNGCTLPNGVVDAFPGLTAGQTAYVPVGGDLRLQDQTSERFGHDLALQWQSPDKKLGATLQWIGVSDNETTYEHTLQASTDACAFGGYTTCAIPLPGTTPTYNADGVMTSGVITTAPSGTSFTPTSYGGMQTQLDTTGYRTRYNTNDVSLKVTWDPTDSFHLSGGAQYTTAKYSYLYYYIRQLTNANWAITTHGNSVPSISVLSPNPAQTTAEYFADPGNFYYAAAQDAYRHSWGDQHALRLDGVFDVNADFIDTIQFGVRYDKQGETLQSSNFNYQNISSPYVWGGYSPVITGAQTPGVTTPISIDLPGFNTNYGVTAPYVNVNPALQFAQAVAIMRGINAQWLASAPPGSLGNPYYTNDQRSGLVPGTKYLPQEISSNSTKTRAAYVQLNFGNDNTSFLSNLQISGNVGVRFIHTQNDATGYLIVPNQALAQNGATVAQYCAIQTSGGTAAPGTFCALTPAEQQKYATFANGAFTPIKAPNSYNNLLPSFNLAIGWTNDLISRFAYSKAIYRPSLQSLAAGQGVSGLLPYTPSNGLTVPTVGNIQTSTNPYLKPITSQNFDFTTEWYFANVGQLSATLFWKKLNNTIQYDTSVVNVAVTNNGVTYPEIYTAGLVNLNKKASVHGVELAYQQTFSFLPGWLSGLGANANYTYIKPIGMHYGSVNYCAYGYAAATQCVNQTRLPPQELSRDSVNLGLYYGKGPFNAKVVWNWRSAFLVSATEADYPFLPVMATGQGQVDASVSYAFNKHLKVSLQAANILNSTFKTREIVNTEGLQVPKGYFRFDTRYDLTLTMAL</sequence>
<gene>
    <name evidence="9" type="ORF">ATSB10_14720</name>
</gene>
<keyword evidence="10" id="KW-1185">Reference proteome</keyword>
<dbReference type="NCBIfam" id="TIGR01782">
    <property type="entry name" value="TonB-Xanth-Caul"/>
    <property type="match status" value="1"/>
</dbReference>
<dbReference type="PANTHER" id="PTHR40980">
    <property type="entry name" value="PLUG DOMAIN-CONTAINING PROTEIN"/>
    <property type="match status" value="1"/>
</dbReference>
<evidence type="ECO:0000256" key="2">
    <source>
        <dbReference type="ARBA" id="ARBA00023136"/>
    </source>
</evidence>
<protein>
    <recommendedName>
        <fullName evidence="11">TonB-dependent receptor</fullName>
    </recommendedName>
</protein>